<dbReference type="SMART" id="SM00320">
    <property type="entry name" value="WD40"/>
    <property type="match status" value="2"/>
</dbReference>
<dbReference type="PANTHER" id="PTHR44083:SF45">
    <property type="entry name" value="TOPLESS-RELATED PROTEIN 1"/>
    <property type="match status" value="1"/>
</dbReference>
<organism evidence="2 3">
    <name type="scientific">Lithocarpus litseifolius</name>
    <dbReference type="NCBI Taxonomy" id="425828"/>
    <lineage>
        <taxon>Eukaryota</taxon>
        <taxon>Viridiplantae</taxon>
        <taxon>Streptophyta</taxon>
        <taxon>Embryophyta</taxon>
        <taxon>Tracheophyta</taxon>
        <taxon>Spermatophyta</taxon>
        <taxon>Magnoliopsida</taxon>
        <taxon>eudicotyledons</taxon>
        <taxon>Gunneridae</taxon>
        <taxon>Pentapetalae</taxon>
        <taxon>rosids</taxon>
        <taxon>fabids</taxon>
        <taxon>Fagales</taxon>
        <taxon>Fagaceae</taxon>
        <taxon>Lithocarpus</taxon>
    </lineage>
</organism>
<dbReference type="EMBL" id="JAZDWU010000002">
    <property type="protein sequence ID" value="KAL0010745.1"/>
    <property type="molecule type" value="Genomic_DNA"/>
</dbReference>
<protein>
    <submittedName>
        <fullName evidence="2">Uncharacterized protein</fullName>
    </submittedName>
</protein>
<keyword evidence="1" id="KW-0853">WD repeat</keyword>
<dbReference type="GO" id="GO:0006355">
    <property type="term" value="P:regulation of DNA-templated transcription"/>
    <property type="evidence" value="ECO:0007669"/>
    <property type="project" value="InterPro"/>
</dbReference>
<dbReference type="AlphaFoldDB" id="A0AAW2DN68"/>
<accession>A0AAW2DN68</accession>
<dbReference type="Proteomes" id="UP001459277">
    <property type="component" value="Unassembled WGS sequence"/>
</dbReference>
<dbReference type="InterPro" id="IPR001680">
    <property type="entry name" value="WD40_rpt"/>
</dbReference>
<evidence type="ECO:0000313" key="3">
    <source>
        <dbReference type="Proteomes" id="UP001459277"/>
    </source>
</evidence>
<comment type="caution">
    <text evidence="2">The sequence shown here is derived from an EMBL/GenBank/DDBJ whole genome shotgun (WGS) entry which is preliminary data.</text>
</comment>
<evidence type="ECO:0000313" key="2">
    <source>
        <dbReference type="EMBL" id="KAL0010745.1"/>
    </source>
</evidence>
<proteinExistence type="predicted"/>
<dbReference type="Pfam" id="PF00400">
    <property type="entry name" value="WD40"/>
    <property type="match status" value="1"/>
</dbReference>
<dbReference type="SUPFAM" id="SSF50978">
    <property type="entry name" value="WD40 repeat-like"/>
    <property type="match status" value="1"/>
</dbReference>
<dbReference type="PANTHER" id="PTHR44083">
    <property type="entry name" value="TOPLESS-RELATED PROTEIN 1-RELATED"/>
    <property type="match status" value="1"/>
</dbReference>
<sequence length="197" mass="21883">MSCCCHCQLESGLCCQHHGFSSIATNLAFGVVDQQLYVNRVMWSPDGALFAHLSKVNDLSFSHQNRKLFNITCGEDKAVKVWNAVAGNKLYTFDRHKAPVYSVCPHNKENLHDDPGIRFNKEGIMLVVSTSENGIKILANANGVRLLHSIENQAVDTSRVAPTAIAKELKFFIDVYAYVLLTCLNLEEKMPSVEVLA</sequence>
<dbReference type="PROSITE" id="PS50082">
    <property type="entry name" value="WD_REPEATS_2"/>
    <property type="match status" value="1"/>
</dbReference>
<gene>
    <name evidence="2" type="ORF">SO802_005853</name>
</gene>
<dbReference type="Gene3D" id="2.130.10.10">
    <property type="entry name" value="YVTN repeat-like/Quinoprotein amine dehydrogenase"/>
    <property type="match status" value="1"/>
</dbReference>
<feature type="repeat" description="WD" evidence="1">
    <location>
        <begin position="49"/>
        <end position="92"/>
    </location>
</feature>
<dbReference type="InterPro" id="IPR015943">
    <property type="entry name" value="WD40/YVTN_repeat-like_dom_sf"/>
</dbReference>
<evidence type="ECO:0000256" key="1">
    <source>
        <dbReference type="PROSITE-ProRule" id="PRU00221"/>
    </source>
</evidence>
<dbReference type="InterPro" id="IPR027728">
    <property type="entry name" value="Topless_fam"/>
</dbReference>
<name>A0AAW2DN68_9ROSI</name>
<dbReference type="InterPro" id="IPR036322">
    <property type="entry name" value="WD40_repeat_dom_sf"/>
</dbReference>
<keyword evidence="3" id="KW-1185">Reference proteome</keyword>
<reference evidence="2 3" key="1">
    <citation type="submission" date="2024-01" db="EMBL/GenBank/DDBJ databases">
        <title>A telomere-to-telomere, gap-free genome of sweet tea (Lithocarpus litseifolius).</title>
        <authorList>
            <person name="Zhou J."/>
        </authorList>
    </citation>
    <scope>NUCLEOTIDE SEQUENCE [LARGE SCALE GENOMIC DNA]</scope>
    <source>
        <strain evidence="2">Zhou-2022a</strain>
        <tissue evidence="2">Leaf</tissue>
    </source>
</reference>